<dbReference type="SUPFAM" id="SSF54928">
    <property type="entry name" value="RNA-binding domain, RBD"/>
    <property type="match status" value="1"/>
</dbReference>
<dbReference type="EMBL" id="BTSY01000005">
    <property type="protein sequence ID" value="GMT30586.1"/>
    <property type="molecule type" value="Genomic_DNA"/>
</dbReference>
<reference evidence="3" key="1">
    <citation type="submission" date="2023-10" db="EMBL/GenBank/DDBJ databases">
        <title>Genome assembly of Pristionchus species.</title>
        <authorList>
            <person name="Yoshida K."/>
            <person name="Sommer R.J."/>
        </authorList>
    </citation>
    <scope>NUCLEOTIDE SEQUENCE</scope>
    <source>
        <strain evidence="3">RS5133</strain>
    </source>
</reference>
<keyword evidence="1" id="KW-0694">RNA-binding</keyword>
<keyword evidence="4" id="KW-1185">Reference proteome</keyword>
<dbReference type="AlphaFoldDB" id="A0AAV5WE85"/>
<dbReference type="Proteomes" id="UP001432322">
    <property type="component" value="Unassembled WGS sequence"/>
</dbReference>
<name>A0AAV5WE85_9BILA</name>
<feature type="domain" description="RRM" evidence="2">
    <location>
        <begin position="22"/>
        <end position="99"/>
    </location>
</feature>
<comment type="caution">
    <text evidence="3">The sequence shown here is derived from an EMBL/GenBank/DDBJ whole genome shotgun (WGS) entry which is preliminary data.</text>
</comment>
<dbReference type="InterPro" id="IPR012677">
    <property type="entry name" value="Nucleotide-bd_a/b_plait_sf"/>
</dbReference>
<dbReference type="Pfam" id="PF00076">
    <property type="entry name" value="RRM_1"/>
    <property type="match status" value="1"/>
</dbReference>
<dbReference type="SMART" id="SM00360">
    <property type="entry name" value="RRM"/>
    <property type="match status" value="1"/>
</dbReference>
<sequence>MNQYTPPKTSNERDYSPEVIDGRVNVYNIPIVVNRKLLKEFLEQIAPVVELSYPQKVDGTPKGFALVKYANNEKADDAVKELNGMGLRGHAVTVVRSKYWFKRPSAATKKYIDALPKFPILELPAELSSIILSYMGEEEF</sequence>
<dbReference type="PROSITE" id="PS50102">
    <property type="entry name" value="RRM"/>
    <property type="match status" value="1"/>
</dbReference>
<dbReference type="Gene3D" id="3.30.70.330">
    <property type="match status" value="1"/>
</dbReference>
<evidence type="ECO:0000256" key="1">
    <source>
        <dbReference type="PROSITE-ProRule" id="PRU00176"/>
    </source>
</evidence>
<protein>
    <recommendedName>
        <fullName evidence="2">RRM domain-containing protein</fullName>
    </recommendedName>
</protein>
<proteinExistence type="predicted"/>
<gene>
    <name evidence="3" type="ORF">PFISCL1PPCAC_21884</name>
</gene>
<accession>A0AAV5WE85</accession>
<evidence type="ECO:0000313" key="4">
    <source>
        <dbReference type="Proteomes" id="UP001432322"/>
    </source>
</evidence>
<dbReference type="InterPro" id="IPR035979">
    <property type="entry name" value="RBD_domain_sf"/>
</dbReference>
<dbReference type="InterPro" id="IPR000504">
    <property type="entry name" value="RRM_dom"/>
</dbReference>
<dbReference type="CDD" id="cd00590">
    <property type="entry name" value="RRM_SF"/>
    <property type="match status" value="1"/>
</dbReference>
<dbReference type="GO" id="GO:0003723">
    <property type="term" value="F:RNA binding"/>
    <property type="evidence" value="ECO:0007669"/>
    <property type="project" value="UniProtKB-UniRule"/>
</dbReference>
<organism evidence="3 4">
    <name type="scientific">Pristionchus fissidentatus</name>
    <dbReference type="NCBI Taxonomy" id="1538716"/>
    <lineage>
        <taxon>Eukaryota</taxon>
        <taxon>Metazoa</taxon>
        <taxon>Ecdysozoa</taxon>
        <taxon>Nematoda</taxon>
        <taxon>Chromadorea</taxon>
        <taxon>Rhabditida</taxon>
        <taxon>Rhabditina</taxon>
        <taxon>Diplogasteromorpha</taxon>
        <taxon>Diplogasteroidea</taxon>
        <taxon>Neodiplogasteridae</taxon>
        <taxon>Pristionchus</taxon>
    </lineage>
</organism>
<evidence type="ECO:0000313" key="3">
    <source>
        <dbReference type="EMBL" id="GMT30586.1"/>
    </source>
</evidence>
<evidence type="ECO:0000259" key="2">
    <source>
        <dbReference type="PROSITE" id="PS50102"/>
    </source>
</evidence>